<dbReference type="Proteomes" id="UP000031443">
    <property type="component" value="Unassembled WGS sequence"/>
</dbReference>
<proteinExistence type="inferred from homology"/>
<dbReference type="CDD" id="cd00200">
    <property type="entry name" value="WD40"/>
    <property type="match status" value="1"/>
</dbReference>
<accession>M7AJ07</accession>
<dbReference type="InterPro" id="IPR020472">
    <property type="entry name" value="WD40_PAC1"/>
</dbReference>
<dbReference type="SMART" id="SM00320">
    <property type="entry name" value="WD40"/>
    <property type="match status" value="6"/>
</dbReference>
<comment type="subunit">
    <text evidence="6">Component of the PeBoW complex, composed of BOP1, PES1 and WDR12. Within the PeBoW complex BOP1 interacts directly with PES1 and WDR12. The PeBoW complex also associates with the 66S pre-ribosome.</text>
</comment>
<evidence type="ECO:0000256" key="5">
    <source>
        <dbReference type="ARBA" id="ARBA00023242"/>
    </source>
</evidence>
<feature type="repeat" description="WD" evidence="7">
    <location>
        <begin position="185"/>
        <end position="217"/>
    </location>
</feature>
<dbReference type="GO" id="GO:0000463">
    <property type="term" value="P:maturation of LSU-rRNA from tricistronic rRNA transcript (SSU-rRNA, 5.8S rRNA, LSU-rRNA)"/>
    <property type="evidence" value="ECO:0007669"/>
    <property type="project" value="UniProtKB-UniRule"/>
</dbReference>
<reference evidence="11" key="1">
    <citation type="journal article" date="2013" name="Nat. Genet.">
        <title>The draft genomes of soft-shell turtle and green sea turtle yield insights into the development and evolution of the turtle-specific body plan.</title>
        <authorList>
            <person name="Wang Z."/>
            <person name="Pascual-Anaya J."/>
            <person name="Zadissa A."/>
            <person name="Li W."/>
            <person name="Niimura Y."/>
            <person name="Huang Z."/>
            <person name="Li C."/>
            <person name="White S."/>
            <person name="Xiong Z."/>
            <person name="Fang D."/>
            <person name="Wang B."/>
            <person name="Ming Y."/>
            <person name="Chen Y."/>
            <person name="Zheng Y."/>
            <person name="Kuraku S."/>
            <person name="Pignatelli M."/>
            <person name="Herrero J."/>
            <person name="Beal K."/>
            <person name="Nozawa M."/>
            <person name="Li Q."/>
            <person name="Wang J."/>
            <person name="Zhang H."/>
            <person name="Yu L."/>
            <person name="Shigenobu S."/>
            <person name="Wang J."/>
            <person name="Liu J."/>
            <person name="Flicek P."/>
            <person name="Searle S."/>
            <person name="Wang J."/>
            <person name="Kuratani S."/>
            <person name="Yin Y."/>
            <person name="Aken B."/>
            <person name="Zhang G."/>
            <person name="Irie N."/>
        </authorList>
    </citation>
    <scope>NUCLEOTIDE SEQUENCE [LARGE SCALE GENOMIC DNA]</scope>
</reference>
<dbReference type="GO" id="GO:0043021">
    <property type="term" value="F:ribonucleoprotein complex binding"/>
    <property type="evidence" value="ECO:0007669"/>
    <property type="project" value="UniProtKB-UniRule"/>
</dbReference>
<dbReference type="InterPro" id="IPR001680">
    <property type="entry name" value="WD40_rpt"/>
</dbReference>
<dbReference type="InterPro" id="IPR012972">
    <property type="entry name" value="NLE"/>
</dbReference>
<evidence type="ECO:0000256" key="2">
    <source>
        <dbReference type="ARBA" id="ARBA00022552"/>
    </source>
</evidence>
<dbReference type="SUPFAM" id="SSF50978">
    <property type="entry name" value="WD40 repeat-like"/>
    <property type="match status" value="1"/>
</dbReference>
<dbReference type="InterPro" id="IPR019775">
    <property type="entry name" value="WD40_repeat_CS"/>
</dbReference>
<feature type="repeat" description="WD" evidence="7">
    <location>
        <begin position="302"/>
        <end position="325"/>
    </location>
</feature>
<feature type="domain" description="AH" evidence="8">
    <location>
        <begin position="390"/>
        <end position="434"/>
    </location>
</feature>
<dbReference type="Pfam" id="PF00400">
    <property type="entry name" value="WD40"/>
    <property type="match status" value="6"/>
</dbReference>
<gene>
    <name evidence="6" type="primary">WDR12</name>
    <name evidence="10" type="ORF">UY3_18565</name>
</gene>
<evidence type="ECO:0000256" key="4">
    <source>
        <dbReference type="ARBA" id="ARBA00022737"/>
    </source>
</evidence>
<dbReference type="GO" id="GO:0000466">
    <property type="term" value="P:maturation of 5.8S rRNA from tricistronic rRNA transcript (SSU-rRNA, 5.8S rRNA, LSU-rRNA)"/>
    <property type="evidence" value="ECO:0007669"/>
    <property type="project" value="UniProtKB-UniRule"/>
</dbReference>
<evidence type="ECO:0000256" key="3">
    <source>
        <dbReference type="ARBA" id="ARBA00022574"/>
    </source>
</evidence>
<dbReference type="eggNOG" id="KOG0313">
    <property type="taxonomic scope" value="Eukaryota"/>
</dbReference>
<dbReference type="AlphaFoldDB" id="M7AJ07"/>
<evidence type="ECO:0000256" key="7">
    <source>
        <dbReference type="PROSITE-ProRule" id="PRU00221"/>
    </source>
</evidence>
<feature type="repeat" description="WD" evidence="7">
    <location>
        <begin position="253"/>
        <end position="293"/>
    </location>
</feature>
<comment type="similarity">
    <text evidence="6">Belongs to the WD repeat WDR12/YTM1 family.</text>
</comment>
<dbReference type="Pfam" id="PF06456">
    <property type="entry name" value="Arfaptin"/>
    <property type="match status" value="1"/>
</dbReference>
<keyword evidence="5 6" id="KW-0539">Nucleus</keyword>
<feature type="domain" description="NLE" evidence="9">
    <location>
        <begin position="4"/>
        <end position="70"/>
    </location>
</feature>
<dbReference type="PANTHER" id="PTHR19855">
    <property type="entry name" value="WD40 REPEAT PROTEIN 12, 37"/>
    <property type="match status" value="1"/>
</dbReference>
<keyword evidence="11" id="KW-1185">Reference proteome</keyword>
<name>M7AJ07_CHEMY</name>
<protein>
    <recommendedName>
        <fullName evidence="6">Ribosome biogenesis protein WDR12</fullName>
    </recommendedName>
    <alternativeName>
        <fullName evidence="6">WD repeat-containing protein 12</fullName>
    </alternativeName>
</protein>
<dbReference type="PROSITE" id="PS00678">
    <property type="entry name" value="WD_REPEATS_1"/>
    <property type="match status" value="2"/>
</dbReference>
<feature type="repeat" description="WD" evidence="7">
    <location>
        <begin position="136"/>
        <end position="171"/>
    </location>
</feature>
<dbReference type="PANTHER" id="PTHR19855:SF11">
    <property type="entry name" value="RIBOSOME BIOGENESIS PROTEIN WDR12"/>
    <property type="match status" value="1"/>
</dbReference>
<dbReference type="PROSITE" id="PS50082">
    <property type="entry name" value="WD_REPEATS_2"/>
    <property type="match status" value="5"/>
</dbReference>
<dbReference type="HAMAP" id="MF_03029">
    <property type="entry name" value="WDR12"/>
    <property type="match status" value="1"/>
</dbReference>
<evidence type="ECO:0000259" key="8">
    <source>
        <dbReference type="Pfam" id="PF06456"/>
    </source>
</evidence>
<evidence type="ECO:0000259" key="9">
    <source>
        <dbReference type="Pfam" id="PF08154"/>
    </source>
</evidence>
<dbReference type="PRINTS" id="PR00320">
    <property type="entry name" value="GPROTEINBRPT"/>
</dbReference>
<organism evidence="10 11">
    <name type="scientific">Chelonia mydas</name>
    <name type="common">Green sea-turtle</name>
    <name type="synonym">Chelonia agassizi</name>
    <dbReference type="NCBI Taxonomy" id="8469"/>
    <lineage>
        <taxon>Eukaryota</taxon>
        <taxon>Metazoa</taxon>
        <taxon>Chordata</taxon>
        <taxon>Craniata</taxon>
        <taxon>Vertebrata</taxon>
        <taxon>Euteleostomi</taxon>
        <taxon>Archelosauria</taxon>
        <taxon>Testudinata</taxon>
        <taxon>Testudines</taxon>
        <taxon>Cryptodira</taxon>
        <taxon>Durocryptodira</taxon>
        <taxon>Americhelydia</taxon>
        <taxon>Chelonioidea</taxon>
        <taxon>Cheloniidae</taxon>
        <taxon>Chelonia</taxon>
    </lineage>
</organism>
<keyword evidence="1 6" id="KW-0690">Ribosome biogenesis</keyword>
<dbReference type="GO" id="GO:0005654">
    <property type="term" value="C:nucleoplasm"/>
    <property type="evidence" value="ECO:0007669"/>
    <property type="project" value="UniProtKB-SubCell"/>
</dbReference>
<evidence type="ECO:0000313" key="10">
    <source>
        <dbReference type="EMBL" id="EMP24329.1"/>
    </source>
</evidence>
<evidence type="ECO:0000256" key="1">
    <source>
        <dbReference type="ARBA" id="ARBA00022517"/>
    </source>
</evidence>
<dbReference type="Pfam" id="PF08154">
    <property type="entry name" value="NLE"/>
    <property type="match status" value="1"/>
</dbReference>
<dbReference type="STRING" id="8469.M7AJ07"/>
<dbReference type="GO" id="GO:0019904">
    <property type="term" value="F:protein domain specific binding"/>
    <property type="evidence" value="ECO:0007669"/>
    <property type="project" value="InterPro"/>
</dbReference>
<keyword evidence="3 7" id="KW-0853">WD repeat</keyword>
<dbReference type="PROSITE" id="PS50294">
    <property type="entry name" value="WD_REPEATS_REGION"/>
    <property type="match status" value="2"/>
</dbReference>
<sequence>MAQLQARFFTDNHKYVVDDVPFSIPATSEIADLSNIINKLLEAKHEDHKYVEFDFLVKGQFLRMSLVKHMDAENISTEEVVEIEYVEKYTAPQPEECMFHDDWISCVEATEEWILTGSYDQTSRIWSLEGKSIMTIAGHTEVVKDVTWVKKDSLSCLLLSASLDQTILLWEWNVERNKVKALHCCRGHAGSVDSIAVDCTRTKFCSGSWDKMLKIWSAVPTDEEDEIEEAANRPRKKQKIEQLGLTRTPIATLSGHTEAISSVLWSDAEEICSASWDHTIKIWDVETGGLKSTLTGNKVFNSISYSPLCRRLASGSTDRHIRLWDPRTKDGSLVLLSLTSHTGWVTSVKWSPTHEQQLISGSLDNIVKIWDTRSHSKDTNGKYRSEDQSVVSRMQKKYWKTKQVLIKVTGKKEDEHVVASDAELDAKLERNISENNSRLLMVFMEQLHTVEYCFWVHELSTDRALKIDFLTPPLTSGLALKSALPGRIWGTVDTIRWYWPPGPIPECSIVTALDSTLNSDALAR</sequence>
<keyword evidence="4" id="KW-0677">Repeat</keyword>
<dbReference type="GO" id="GO:0030687">
    <property type="term" value="C:preribosome, large subunit precursor"/>
    <property type="evidence" value="ECO:0007669"/>
    <property type="project" value="UniProtKB-UniRule"/>
</dbReference>
<dbReference type="InterPro" id="IPR015943">
    <property type="entry name" value="WD40/YVTN_repeat-like_dom_sf"/>
</dbReference>
<dbReference type="FunFam" id="2.130.10.10:FF:000272">
    <property type="entry name" value="Ribosome biogenesis protein WDR12"/>
    <property type="match status" value="1"/>
</dbReference>
<dbReference type="InterPro" id="IPR036322">
    <property type="entry name" value="WD40_repeat_dom_sf"/>
</dbReference>
<dbReference type="InterPro" id="IPR010504">
    <property type="entry name" value="AH_dom"/>
</dbReference>
<comment type="subcellular location">
    <subcellularLocation>
        <location evidence="6">Nucleus</location>
        <location evidence="6">Nucleolus</location>
    </subcellularLocation>
    <subcellularLocation>
        <location evidence="6">Nucleus</location>
        <location evidence="6">Nucleoplasm</location>
    </subcellularLocation>
</comment>
<dbReference type="Gene3D" id="2.130.10.10">
    <property type="entry name" value="YVTN repeat-like/Quinoprotein amine dehydrogenase"/>
    <property type="match status" value="1"/>
</dbReference>
<feature type="repeat" description="WD" evidence="7">
    <location>
        <begin position="338"/>
        <end position="380"/>
    </location>
</feature>
<dbReference type="GO" id="GO:0070545">
    <property type="term" value="C:PeBoW complex"/>
    <property type="evidence" value="ECO:0007669"/>
    <property type="project" value="TreeGrafter"/>
</dbReference>
<keyword evidence="2 6" id="KW-0698">rRNA processing</keyword>
<comment type="function">
    <text evidence="6">Component of the PeBoW complex, which is required for maturation of 28S and 5.8S ribosomal RNAs and formation of the 60S ribosome.</text>
</comment>
<evidence type="ECO:0000313" key="11">
    <source>
        <dbReference type="Proteomes" id="UP000031443"/>
    </source>
</evidence>
<dbReference type="InterPro" id="IPR028599">
    <property type="entry name" value="WDR12/Ytm1"/>
</dbReference>
<dbReference type="EMBL" id="KB601989">
    <property type="protein sequence ID" value="EMP24329.1"/>
    <property type="molecule type" value="Genomic_DNA"/>
</dbReference>
<evidence type="ECO:0000256" key="6">
    <source>
        <dbReference type="HAMAP-Rule" id="MF_03029"/>
    </source>
</evidence>